<dbReference type="EMBL" id="VRMN01000006">
    <property type="protein sequence ID" value="KAA8493617.1"/>
    <property type="molecule type" value="Genomic_DNA"/>
</dbReference>
<dbReference type="InterPro" id="IPR002921">
    <property type="entry name" value="Fungal_lipase-type"/>
</dbReference>
<feature type="region of interest" description="Disordered" evidence="1">
    <location>
        <begin position="73"/>
        <end position="95"/>
    </location>
</feature>
<accession>A0A5J4YT45</accession>
<sequence length="680" mass="76043">MLHGSRMQQGGAALAGEDLQLAQQEIGALCAYVDRYRAKCNASLVLSDTAAPSMSPKQEQAPGSSGVALKHSWSVKGSKASTQNQSKPPSAKPACQKQCEMFGKVVNPIVFVMEKSRSQRGTASKQQSRKDDPDDGGSISTSTVSLSSSASSIEDSREYIENEVDSDDEMMESVSNVTAPELDTWDIPLHDRLFVREEDSNTPKKLSSAAQTYRAGVDHEVQRIILAMLRSGAGSGPLMLRDTSQSELDALPRCPDETDTDAELLARKATHFPGGYLHETARMMVKYTTASYCFMHNSANLECGCETIDKKFSVRQRFYNEQMDAYGFVGVNHEARHIVSSFRGTVSLRNWISNLQFMLVDPGRCDEFTALPPDVRLHQGFYSTYHSISRGMIDEVLKLHAECPDYTVYVTGHSLGGAMASMHAMALVLAGIPAHLIEMYTFGQPRPGNDAFSREWDARLKKGYRIVNNYDMVPHLPPHTSGFKHVGEELWFSSKLTAVQIKEYLEKNSTQRKIDVIDETGLLDMCANTTPFCRLGIVDHLLYCDRITGERRLRGARPPRNPFKSDGRIEVVSENFIQQAYDSTMNVVIWMYVPMQKCCKNKKPFKLLNEWAKNQPSLKLKVIQINTKENDLPDDLPPVGNMTVYFKPAGNTSHEDAKFYRLGSSLSFWKLRELVDAYSK</sequence>
<dbReference type="InterPro" id="IPR029058">
    <property type="entry name" value="AB_hydrolase_fold"/>
</dbReference>
<dbReference type="PANTHER" id="PTHR45856">
    <property type="entry name" value="ALPHA/BETA-HYDROLASES SUPERFAMILY PROTEIN"/>
    <property type="match status" value="1"/>
</dbReference>
<feature type="region of interest" description="Disordered" evidence="1">
    <location>
        <begin position="116"/>
        <end position="156"/>
    </location>
</feature>
<organism evidence="3 4">
    <name type="scientific">Porphyridium purpureum</name>
    <name type="common">Red alga</name>
    <name type="synonym">Porphyridium cruentum</name>
    <dbReference type="NCBI Taxonomy" id="35688"/>
    <lineage>
        <taxon>Eukaryota</taxon>
        <taxon>Rhodophyta</taxon>
        <taxon>Bangiophyceae</taxon>
        <taxon>Porphyridiales</taxon>
        <taxon>Porphyridiaceae</taxon>
        <taxon>Porphyridium</taxon>
    </lineage>
</organism>
<dbReference type="SUPFAM" id="SSF53474">
    <property type="entry name" value="alpha/beta-Hydrolases"/>
    <property type="match status" value="1"/>
</dbReference>
<feature type="compositionally biased region" description="Low complexity" evidence="1">
    <location>
        <begin position="138"/>
        <end position="153"/>
    </location>
</feature>
<protein>
    <submittedName>
        <fullName evidence="3">Lipase</fullName>
    </submittedName>
</protein>
<dbReference type="AlphaFoldDB" id="A0A5J4YT45"/>
<evidence type="ECO:0000313" key="3">
    <source>
        <dbReference type="EMBL" id="KAA8493617.1"/>
    </source>
</evidence>
<evidence type="ECO:0000256" key="1">
    <source>
        <dbReference type="SAM" id="MobiDB-lite"/>
    </source>
</evidence>
<dbReference type="InterPro" id="IPR051218">
    <property type="entry name" value="Sec_MonoDiacylglyc_Lipase"/>
</dbReference>
<dbReference type="OrthoDB" id="426718at2759"/>
<evidence type="ECO:0000313" key="4">
    <source>
        <dbReference type="Proteomes" id="UP000324585"/>
    </source>
</evidence>
<dbReference type="Pfam" id="PF01764">
    <property type="entry name" value="Lipase_3"/>
    <property type="match status" value="1"/>
</dbReference>
<dbReference type="GO" id="GO:0006629">
    <property type="term" value="P:lipid metabolic process"/>
    <property type="evidence" value="ECO:0007669"/>
    <property type="project" value="InterPro"/>
</dbReference>
<proteinExistence type="predicted"/>
<feature type="compositionally biased region" description="Polar residues" evidence="1">
    <location>
        <begin position="79"/>
        <end position="88"/>
    </location>
</feature>
<dbReference type="CDD" id="cd00519">
    <property type="entry name" value="Lipase_3"/>
    <property type="match status" value="1"/>
</dbReference>
<name>A0A5J4YT45_PORPP</name>
<gene>
    <name evidence="3" type="ORF">FVE85_4754</name>
</gene>
<keyword evidence="4" id="KW-1185">Reference proteome</keyword>
<feature type="domain" description="Fungal lipase-type" evidence="2">
    <location>
        <begin position="341"/>
        <end position="479"/>
    </location>
</feature>
<reference evidence="4" key="1">
    <citation type="journal article" date="2019" name="Nat. Commun.">
        <title>Expansion of phycobilisome linker gene families in mesophilic red algae.</title>
        <authorList>
            <person name="Lee J."/>
            <person name="Kim D."/>
            <person name="Bhattacharya D."/>
            <person name="Yoon H.S."/>
        </authorList>
    </citation>
    <scope>NUCLEOTIDE SEQUENCE [LARGE SCALE GENOMIC DNA]</scope>
    <source>
        <strain evidence="4">CCMP 1328</strain>
    </source>
</reference>
<evidence type="ECO:0000259" key="2">
    <source>
        <dbReference type="Pfam" id="PF01764"/>
    </source>
</evidence>
<dbReference type="Gene3D" id="3.40.50.1820">
    <property type="entry name" value="alpha/beta hydrolase"/>
    <property type="match status" value="1"/>
</dbReference>
<comment type="caution">
    <text evidence="3">The sequence shown here is derived from an EMBL/GenBank/DDBJ whole genome shotgun (WGS) entry which is preliminary data.</text>
</comment>
<dbReference type="PANTHER" id="PTHR45856:SF24">
    <property type="entry name" value="FUNGAL LIPASE-LIKE DOMAIN-CONTAINING PROTEIN"/>
    <property type="match status" value="1"/>
</dbReference>
<dbReference type="Proteomes" id="UP000324585">
    <property type="component" value="Unassembled WGS sequence"/>
</dbReference>